<name>A0ABX1LQH6_9CYAN</name>
<sequence>MTQNASRIYNELIKFGSQYSQWSDVRHLGVMAWMMVGMIATGSVNLTKWLSHINTKALIAQSTQRQLSRWLNNPRIKSS</sequence>
<organism evidence="1 2">
    <name type="scientific">Pseudanabaena yagii GIHE-NHR1</name>
    <dbReference type="NCBI Taxonomy" id="2722753"/>
    <lineage>
        <taxon>Bacteria</taxon>
        <taxon>Bacillati</taxon>
        <taxon>Cyanobacteriota</taxon>
        <taxon>Cyanophyceae</taxon>
        <taxon>Pseudanabaenales</taxon>
        <taxon>Pseudanabaenaceae</taxon>
        <taxon>Pseudanabaena</taxon>
        <taxon>Pseudanabaena yagii</taxon>
    </lineage>
</organism>
<evidence type="ECO:0008006" key="3">
    <source>
        <dbReference type="Google" id="ProtNLM"/>
    </source>
</evidence>
<comment type="caution">
    <text evidence="1">The sequence shown here is derived from an EMBL/GenBank/DDBJ whole genome shotgun (WGS) entry which is preliminary data.</text>
</comment>
<dbReference type="Proteomes" id="UP000738376">
    <property type="component" value="Unassembled WGS sequence"/>
</dbReference>
<dbReference type="EMBL" id="JAAVJL010000001">
    <property type="protein sequence ID" value="NMF57084.1"/>
    <property type="molecule type" value="Genomic_DNA"/>
</dbReference>
<proteinExistence type="predicted"/>
<gene>
    <name evidence="1" type="ORF">HC246_03405</name>
</gene>
<reference evidence="1 2" key="1">
    <citation type="submission" date="2020-03" db="EMBL/GenBank/DDBJ databases">
        <title>Draft Genome Sequence of 2-Methylisoborneol Producing Pseudanabaena yagii Strain GIHE-NHR1 Isolated from North Han River in South Korea.</title>
        <authorList>
            <person name="Jeong J."/>
        </authorList>
    </citation>
    <scope>NUCLEOTIDE SEQUENCE [LARGE SCALE GENOMIC DNA]</scope>
    <source>
        <strain evidence="1 2">GIHE-NHR1</strain>
    </source>
</reference>
<protein>
    <recommendedName>
        <fullName evidence="3">Transposase</fullName>
    </recommendedName>
</protein>
<accession>A0ABX1LQH6</accession>
<evidence type="ECO:0000313" key="1">
    <source>
        <dbReference type="EMBL" id="NMF57084.1"/>
    </source>
</evidence>
<dbReference type="RefSeq" id="WP_169362159.1">
    <property type="nucleotide sequence ID" value="NZ_JAAVJL010000001.1"/>
</dbReference>
<keyword evidence="2" id="KW-1185">Reference proteome</keyword>
<evidence type="ECO:0000313" key="2">
    <source>
        <dbReference type="Proteomes" id="UP000738376"/>
    </source>
</evidence>